<evidence type="ECO:0000256" key="1">
    <source>
        <dbReference type="ARBA" id="ARBA00004141"/>
    </source>
</evidence>
<feature type="transmembrane region" description="Helical" evidence="6">
    <location>
        <begin position="248"/>
        <end position="270"/>
    </location>
</feature>
<feature type="transmembrane region" description="Helical" evidence="6">
    <location>
        <begin position="113"/>
        <end position="136"/>
    </location>
</feature>
<comment type="subcellular location">
    <subcellularLocation>
        <location evidence="1">Membrane</location>
        <topology evidence="1">Multi-pass membrane protein</topology>
    </subcellularLocation>
</comment>
<evidence type="ECO:0000313" key="7">
    <source>
        <dbReference type="EMBL" id="GAA2009988.1"/>
    </source>
</evidence>
<dbReference type="PANTHER" id="PTHR34857:SF2">
    <property type="entry name" value="SLL0384 PROTEIN"/>
    <property type="match status" value="1"/>
</dbReference>
<dbReference type="CDD" id="cd16914">
    <property type="entry name" value="EcfT"/>
    <property type="match status" value="1"/>
</dbReference>
<evidence type="ECO:0000256" key="6">
    <source>
        <dbReference type="SAM" id="Phobius"/>
    </source>
</evidence>
<feature type="transmembrane region" description="Helical" evidence="6">
    <location>
        <begin position="156"/>
        <end position="174"/>
    </location>
</feature>
<organism evidence="7 8">
    <name type="scientific">Brevibacterium samyangense</name>
    <dbReference type="NCBI Taxonomy" id="366888"/>
    <lineage>
        <taxon>Bacteria</taxon>
        <taxon>Bacillati</taxon>
        <taxon>Actinomycetota</taxon>
        <taxon>Actinomycetes</taxon>
        <taxon>Micrococcales</taxon>
        <taxon>Brevibacteriaceae</taxon>
        <taxon>Brevibacterium</taxon>
    </lineage>
</organism>
<feature type="transmembrane region" description="Helical" evidence="6">
    <location>
        <begin position="52"/>
        <end position="70"/>
    </location>
</feature>
<feature type="transmembrane region" description="Helical" evidence="6">
    <location>
        <begin position="195"/>
        <end position="214"/>
    </location>
</feature>
<protein>
    <submittedName>
        <fullName evidence="7">Energy-coupling factor transporter transmembrane component T</fullName>
    </submittedName>
</protein>
<accession>A0ABP5EW48</accession>
<evidence type="ECO:0000256" key="4">
    <source>
        <dbReference type="ARBA" id="ARBA00022989"/>
    </source>
</evidence>
<dbReference type="InterPro" id="IPR003339">
    <property type="entry name" value="ABC/ECF_trnsptr_transmembrane"/>
</dbReference>
<evidence type="ECO:0000256" key="3">
    <source>
        <dbReference type="ARBA" id="ARBA00022692"/>
    </source>
</evidence>
<dbReference type="RefSeq" id="WP_344309521.1">
    <property type="nucleotide sequence ID" value="NZ_BAAANO010000020.1"/>
</dbReference>
<dbReference type="InterPro" id="IPR051611">
    <property type="entry name" value="ECF_transporter_component"/>
</dbReference>
<name>A0ABP5EW48_9MICO</name>
<keyword evidence="5 6" id="KW-0472">Membrane</keyword>
<dbReference type="EMBL" id="BAAANO010000020">
    <property type="protein sequence ID" value="GAA2009988.1"/>
    <property type="molecule type" value="Genomic_DNA"/>
</dbReference>
<feature type="transmembrane region" description="Helical" evidence="6">
    <location>
        <begin position="76"/>
        <end position="93"/>
    </location>
</feature>
<proteinExistence type="predicted"/>
<dbReference type="Pfam" id="PF02361">
    <property type="entry name" value="CbiQ"/>
    <property type="match status" value="1"/>
</dbReference>
<comment type="caution">
    <text evidence="7">The sequence shown here is derived from an EMBL/GenBank/DDBJ whole genome shotgun (WGS) entry which is preliminary data.</text>
</comment>
<keyword evidence="8" id="KW-1185">Reference proteome</keyword>
<keyword evidence="4 6" id="KW-1133">Transmembrane helix</keyword>
<evidence type="ECO:0000313" key="8">
    <source>
        <dbReference type="Proteomes" id="UP001500755"/>
    </source>
</evidence>
<dbReference type="Proteomes" id="UP001500755">
    <property type="component" value="Unassembled WGS sequence"/>
</dbReference>
<gene>
    <name evidence="7" type="ORF">GCM10009755_21170</name>
</gene>
<evidence type="ECO:0000256" key="2">
    <source>
        <dbReference type="ARBA" id="ARBA00022475"/>
    </source>
</evidence>
<sequence length="274" mass="28319">MTADSVPGLNHGVAPDVNVRPAPPVNPVAALGAGLLVTLTVLLSVDLVSAGILLACELALVPVVGVGVRIFVRRTWFLPLLALSAGWGTALLAEKTGEVVFALGPVVLTTDSLLAGAAIAVRALALAVPAVLLALTTDPTDLADGLVQKVRLPERFVLAALAAGRLVTLLVEEWRILRMARRARGLGARTAVGEVFDGVTSFFPLAFALLVQAVRRGTRLAMAMEGRAFGTTGRTWSRDSVFTGPDGVLVAVTLVVCAVAVTAAVLTGAWNPIL</sequence>
<keyword evidence="3 6" id="KW-0812">Transmembrane</keyword>
<evidence type="ECO:0000256" key="5">
    <source>
        <dbReference type="ARBA" id="ARBA00023136"/>
    </source>
</evidence>
<reference evidence="8" key="1">
    <citation type="journal article" date="2019" name="Int. J. Syst. Evol. Microbiol.">
        <title>The Global Catalogue of Microorganisms (GCM) 10K type strain sequencing project: providing services to taxonomists for standard genome sequencing and annotation.</title>
        <authorList>
            <consortium name="The Broad Institute Genomics Platform"/>
            <consortium name="The Broad Institute Genome Sequencing Center for Infectious Disease"/>
            <person name="Wu L."/>
            <person name="Ma J."/>
        </authorList>
    </citation>
    <scope>NUCLEOTIDE SEQUENCE [LARGE SCALE GENOMIC DNA]</scope>
    <source>
        <strain evidence="8">JCM 14546</strain>
    </source>
</reference>
<dbReference type="PANTHER" id="PTHR34857">
    <property type="entry name" value="SLL0384 PROTEIN"/>
    <property type="match status" value="1"/>
</dbReference>
<keyword evidence="2" id="KW-1003">Cell membrane</keyword>